<protein>
    <submittedName>
        <fullName evidence="1">Uncharacterized protein</fullName>
    </submittedName>
</protein>
<keyword evidence="2" id="KW-1185">Reference proteome</keyword>
<proteinExistence type="predicted"/>
<dbReference type="Proteomes" id="UP000000600">
    <property type="component" value="Unassembled WGS sequence"/>
</dbReference>
<dbReference type="STRING" id="5888.A0CIJ7"/>
<dbReference type="GeneID" id="5023796"/>
<dbReference type="InParanoid" id="A0CIJ7"/>
<reference evidence="1 2" key="1">
    <citation type="journal article" date="2006" name="Nature">
        <title>Global trends of whole-genome duplications revealed by the ciliate Paramecium tetraurelia.</title>
        <authorList>
            <consortium name="Genoscope"/>
            <person name="Aury J.-M."/>
            <person name="Jaillon O."/>
            <person name="Duret L."/>
            <person name="Noel B."/>
            <person name="Jubin C."/>
            <person name="Porcel B.M."/>
            <person name="Segurens B."/>
            <person name="Daubin V."/>
            <person name="Anthouard V."/>
            <person name="Aiach N."/>
            <person name="Arnaiz O."/>
            <person name="Billaut A."/>
            <person name="Beisson J."/>
            <person name="Blanc I."/>
            <person name="Bouhouche K."/>
            <person name="Camara F."/>
            <person name="Duharcourt S."/>
            <person name="Guigo R."/>
            <person name="Gogendeau D."/>
            <person name="Katinka M."/>
            <person name="Keller A.-M."/>
            <person name="Kissmehl R."/>
            <person name="Klotz C."/>
            <person name="Koll F."/>
            <person name="Le Moue A."/>
            <person name="Lepere C."/>
            <person name="Malinsky S."/>
            <person name="Nowacki M."/>
            <person name="Nowak J.K."/>
            <person name="Plattner H."/>
            <person name="Poulain J."/>
            <person name="Ruiz F."/>
            <person name="Serrano V."/>
            <person name="Zagulski M."/>
            <person name="Dessen P."/>
            <person name="Betermier M."/>
            <person name="Weissenbach J."/>
            <person name="Scarpelli C."/>
            <person name="Schachter V."/>
            <person name="Sperling L."/>
            <person name="Meyer E."/>
            <person name="Cohen J."/>
            <person name="Wincker P."/>
        </authorList>
    </citation>
    <scope>NUCLEOTIDE SEQUENCE [LARGE SCALE GENOMIC DNA]</scope>
    <source>
        <strain evidence="1 2">Stock d4-2</strain>
    </source>
</reference>
<sequence length="484" mass="56627">MKLREEIKQKFQKNFSILSLKLELLYLCLENNLSQILMMKVISRMSSLILKKSDDMVLFAHDNPIKLGETLKFGNSLGVVMSIFERNQLALLLQQSEVLEPIQPVNSLMPYPQNEICTIADIKESNENTADSKKLPKRTLPQSQILSHNVYIDLFHPITYGQMLIIKDKELLNKLQAFDQIIYYGKSPIKQATWFKYADNQGSNYYLPRYALQYAKEKAKTLKTLLVMDQIYDHCVAHQKLQETIQSYVYERTTKTVYLSNLLKDLSESCGYRPGHSNLTVAVLQKDSKDDLLNDELEKELESLQSHTPTQSISKPSPFSLQIQSPLYYHLAQELYNIIAQHNEKKSEYLQKQQLKIHIDPWDFYQYFDCKPIVQMINLFNQQNGQEHELVILVDFSVKAFKEELICQLKGSPKEILDDLLGFSCQIKEFDGKTFAEFYYEKKNELDGTEFKNVINESLGRFYELYMLHLRMTDQLLQYKKDYI</sequence>
<dbReference type="OrthoDB" id="292516at2759"/>
<evidence type="ECO:0000313" key="2">
    <source>
        <dbReference type="Proteomes" id="UP000000600"/>
    </source>
</evidence>
<dbReference type="KEGG" id="ptm:GSPATT00007749001"/>
<dbReference type="AlphaFoldDB" id="A0CIJ7"/>
<organism evidence="1 2">
    <name type="scientific">Paramecium tetraurelia</name>
    <dbReference type="NCBI Taxonomy" id="5888"/>
    <lineage>
        <taxon>Eukaryota</taxon>
        <taxon>Sar</taxon>
        <taxon>Alveolata</taxon>
        <taxon>Ciliophora</taxon>
        <taxon>Intramacronucleata</taxon>
        <taxon>Oligohymenophorea</taxon>
        <taxon>Peniculida</taxon>
        <taxon>Parameciidae</taxon>
        <taxon>Paramecium</taxon>
    </lineage>
</organism>
<dbReference type="eggNOG" id="ENOG502SU6C">
    <property type="taxonomic scope" value="Eukaryota"/>
</dbReference>
<dbReference type="EMBL" id="CT868085">
    <property type="protein sequence ID" value="CAK70614.1"/>
    <property type="molecule type" value="Genomic_DNA"/>
</dbReference>
<dbReference type="OMA" id="PIKQATW"/>
<dbReference type="HOGENOM" id="CLU_613193_0_0_1"/>
<gene>
    <name evidence="1" type="ORF">GSPATT00007749001</name>
</gene>
<dbReference type="RefSeq" id="XP_001438011.1">
    <property type="nucleotide sequence ID" value="XM_001437974.2"/>
</dbReference>
<name>A0CIJ7_PARTE</name>
<accession>A0CIJ7</accession>
<evidence type="ECO:0000313" key="1">
    <source>
        <dbReference type="EMBL" id="CAK70614.1"/>
    </source>
</evidence>